<dbReference type="CDD" id="cd06223">
    <property type="entry name" value="PRTases_typeI"/>
    <property type="match status" value="1"/>
</dbReference>
<dbReference type="Proteomes" id="UP000712007">
    <property type="component" value="Unassembled WGS sequence"/>
</dbReference>
<feature type="domain" description="Phosphoribosyltransferase" evidence="2">
    <location>
        <begin position="119"/>
        <end position="201"/>
    </location>
</feature>
<evidence type="ECO:0000256" key="1">
    <source>
        <dbReference type="ARBA" id="ARBA00008007"/>
    </source>
</evidence>
<dbReference type="InterPro" id="IPR051910">
    <property type="entry name" value="ComF/GntX_DNA_util-trans"/>
</dbReference>
<evidence type="ECO:0000313" key="3">
    <source>
        <dbReference type="EMBL" id="MBO8440756.1"/>
    </source>
</evidence>
<accession>A0A940DLH4</accession>
<proteinExistence type="inferred from homology"/>
<name>A0A940DLH4_9BACT</name>
<comment type="similarity">
    <text evidence="1">Belongs to the ComF/GntX family.</text>
</comment>
<organism evidence="3 4">
    <name type="scientific">Candidatus Aphodosoma intestinipullorum</name>
    <dbReference type="NCBI Taxonomy" id="2840674"/>
    <lineage>
        <taxon>Bacteria</taxon>
        <taxon>Pseudomonadati</taxon>
        <taxon>Bacteroidota</taxon>
        <taxon>Bacteroidia</taxon>
        <taxon>Bacteroidales</taxon>
        <taxon>Candidatus Aphodosoma</taxon>
    </lineage>
</organism>
<dbReference type="PANTHER" id="PTHR47505">
    <property type="entry name" value="DNA UTILIZATION PROTEIN YHGH"/>
    <property type="match status" value="1"/>
</dbReference>
<dbReference type="Pfam" id="PF00156">
    <property type="entry name" value="Pribosyltran"/>
    <property type="match status" value="1"/>
</dbReference>
<dbReference type="EMBL" id="JADIMV010000152">
    <property type="protein sequence ID" value="MBO8440756.1"/>
    <property type="molecule type" value="Genomic_DNA"/>
</dbReference>
<dbReference type="InterPro" id="IPR029057">
    <property type="entry name" value="PRTase-like"/>
</dbReference>
<gene>
    <name evidence="3" type="ORF">IAC51_08935</name>
</gene>
<dbReference type="PANTHER" id="PTHR47505:SF1">
    <property type="entry name" value="DNA UTILIZATION PROTEIN YHGH"/>
    <property type="match status" value="1"/>
</dbReference>
<dbReference type="Gene3D" id="3.40.50.2020">
    <property type="match status" value="1"/>
</dbReference>
<comment type="caution">
    <text evidence="3">The sequence shown here is derived from an EMBL/GenBank/DDBJ whole genome shotgun (WGS) entry which is preliminary data.</text>
</comment>
<dbReference type="InterPro" id="IPR000836">
    <property type="entry name" value="PRTase_dom"/>
</dbReference>
<protein>
    <submittedName>
        <fullName evidence="3">ComF family protein</fullName>
    </submittedName>
</protein>
<evidence type="ECO:0000313" key="4">
    <source>
        <dbReference type="Proteomes" id="UP000712007"/>
    </source>
</evidence>
<dbReference type="SUPFAM" id="SSF53271">
    <property type="entry name" value="PRTase-like"/>
    <property type="match status" value="1"/>
</dbReference>
<dbReference type="AlphaFoldDB" id="A0A940DLH4"/>
<evidence type="ECO:0000259" key="2">
    <source>
        <dbReference type="Pfam" id="PF00156"/>
    </source>
</evidence>
<sequence>MCDRTLSSNEKLVCSDCIANLPYARISSVSDNFLEEKLRLKIKVESASSLMIYDKRDNNHKLIYLLKYHNRYDIGVTLGEMGAAEMIDSGRFNDIDIIIPVPLHKKRLKERGYNQSMAIAEGISGCMKIPVVDDVVFRHVNNESQTHKDNEQRWSNSDNIFTVNDNPSLNGKHILLVDDVITSGATITGCAKKIMEKYDVRISVFSLATVL</sequence>
<reference evidence="3" key="2">
    <citation type="journal article" date="2021" name="PeerJ">
        <title>Extensive microbial diversity within the chicken gut microbiome revealed by metagenomics and culture.</title>
        <authorList>
            <person name="Gilroy R."/>
            <person name="Ravi A."/>
            <person name="Getino M."/>
            <person name="Pursley I."/>
            <person name="Horton D.L."/>
            <person name="Alikhan N.F."/>
            <person name="Baker D."/>
            <person name="Gharbi K."/>
            <person name="Hall N."/>
            <person name="Watson M."/>
            <person name="Adriaenssens E.M."/>
            <person name="Foster-Nyarko E."/>
            <person name="Jarju S."/>
            <person name="Secka A."/>
            <person name="Antonio M."/>
            <person name="Oren A."/>
            <person name="Chaudhuri R.R."/>
            <person name="La Ragione R."/>
            <person name="Hildebrand F."/>
            <person name="Pallen M.J."/>
        </authorList>
    </citation>
    <scope>NUCLEOTIDE SEQUENCE</scope>
    <source>
        <strain evidence="3">3924</strain>
    </source>
</reference>
<reference evidence="3" key="1">
    <citation type="submission" date="2020-10" db="EMBL/GenBank/DDBJ databases">
        <authorList>
            <person name="Gilroy R."/>
        </authorList>
    </citation>
    <scope>NUCLEOTIDE SEQUENCE</scope>
    <source>
        <strain evidence="3">3924</strain>
    </source>
</reference>